<evidence type="ECO:0000259" key="13">
    <source>
        <dbReference type="PROSITE" id="PS51192"/>
    </source>
</evidence>
<reference evidence="16 17" key="1">
    <citation type="submission" date="2015-04" db="EMBL/GenBank/DDBJ databases">
        <title>Genome sequence of Ceratocystis platani, a major pathogen of plane trees.</title>
        <authorList>
            <person name="Belbahri L."/>
        </authorList>
    </citation>
    <scope>NUCLEOTIDE SEQUENCE [LARGE SCALE GENOMIC DNA]</scope>
    <source>
        <strain evidence="16 17">CFO</strain>
    </source>
</reference>
<evidence type="ECO:0000256" key="10">
    <source>
        <dbReference type="PROSITE-ProRule" id="PRU00552"/>
    </source>
</evidence>
<keyword evidence="6 11" id="KW-0347">Helicase</keyword>
<evidence type="ECO:0000256" key="8">
    <source>
        <dbReference type="ARBA" id="ARBA00022884"/>
    </source>
</evidence>
<evidence type="ECO:0000256" key="2">
    <source>
        <dbReference type="ARBA" id="ARBA00022517"/>
    </source>
</evidence>
<keyword evidence="8 11" id="KW-0694">RNA-binding</keyword>
<feature type="compositionally biased region" description="Low complexity" evidence="12">
    <location>
        <begin position="738"/>
        <end position="764"/>
    </location>
</feature>
<feature type="region of interest" description="Disordered" evidence="12">
    <location>
        <begin position="384"/>
        <end position="419"/>
    </location>
</feature>
<keyword evidence="2" id="KW-0690">Ribosome biogenesis</keyword>
<dbReference type="InterPro" id="IPR014001">
    <property type="entry name" value="Helicase_ATP-bd"/>
</dbReference>
<organism evidence="16 17">
    <name type="scientific">Ceratocystis fimbriata f. sp. platani</name>
    <dbReference type="NCBI Taxonomy" id="88771"/>
    <lineage>
        <taxon>Eukaryota</taxon>
        <taxon>Fungi</taxon>
        <taxon>Dikarya</taxon>
        <taxon>Ascomycota</taxon>
        <taxon>Pezizomycotina</taxon>
        <taxon>Sordariomycetes</taxon>
        <taxon>Hypocreomycetidae</taxon>
        <taxon>Microascales</taxon>
        <taxon>Ceratocystidaceae</taxon>
        <taxon>Ceratocystis</taxon>
    </lineage>
</organism>
<feature type="domain" description="DEAD-box RNA helicase Q" evidence="15">
    <location>
        <begin position="145"/>
        <end position="173"/>
    </location>
</feature>
<dbReference type="InterPro" id="IPR014014">
    <property type="entry name" value="RNA_helicase_DEAD_Q_motif"/>
</dbReference>
<comment type="catalytic activity">
    <reaction evidence="11">
        <text>ATP + H2O = ADP + phosphate + H(+)</text>
        <dbReference type="Rhea" id="RHEA:13065"/>
        <dbReference type="ChEBI" id="CHEBI:15377"/>
        <dbReference type="ChEBI" id="CHEBI:15378"/>
        <dbReference type="ChEBI" id="CHEBI:30616"/>
        <dbReference type="ChEBI" id="CHEBI:43474"/>
        <dbReference type="ChEBI" id="CHEBI:456216"/>
        <dbReference type="EC" id="3.6.4.13"/>
    </reaction>
</comment>
<dbReference type="GO" id="GO:0016887">
    <property type="term" value="F:ATP hydrolysis activity"/>
    <property type="evidence" value="ECO:0007669"/>
    <property type="project" value="RHEA"/>
</dbReference>
<evidence type="ECO:0000256" key="6">
    <source>
        <dbReference type="ARBA" id="ARBA00022806"/>
    </source>
</evidence>
<dbReference type="Pfam" id="PF00270">
    <property type="entry name" value="DEAD"/>
    <property type="match status" value="1"/>
</dbReference>
<accession>A0A0F8BK08</accession>
<dbReference type="Pfam" id="PF13959">
    <property type="entry name" value="CTE_SPB4"/>
    <property type="match status" value="1"/>
</dbReference>
<dbReference type="InterPro" id="IPR025313">
    <property type="entry name" value="SPB4-like_CTE"/>
</dbReference>
<dbReference type="AlphaFoldDB" id="A0A0F8BK08"/>
<dbReference type="GO" id="GO:0003723">
    <property type="term" value="F:RNA binding"/>
    <property type="evidence" value="ECO:0007669"/>
    <property type="project" value="UniProtKB-UniRule"/>
</dbReference>
<dbReference type="Gene3D" id="3.40.50.300">
    <property type="entry name" value="P-loop containing nucleotide triphosphate hydrolases"/>
    <property type="match status" value="2"/>
</dbReference>
<dbReference type="InterPro" id="IPR027417">
    <property type="entry name" value="P-loop_NTPase"/>
</dbReference>
<dbReference type="GO" id="GO:0005524">
    <property type="term" value="F:ATP binding"/>
    <property type="evidence" value="ECO:0007669"/>
    <property type="project" value="UniProtKB-UniRule"/>
</dbReference>
<name>A0A0F8BK08_CERFI</name>
<proteinExistence type="inferred from homology"/>
<keyword evidence="4 11" id="KW-0547">Nucleotide-binding</keyword>
<dbReference type="InterPro" id="IPR011545">
    <property type="entry name" value="DEAD/DEAH_box_helicase_dom"/>
</dbReference>
<dbReference type="CDD" id="cd18787">
    <property type="entry name" value="SF2_C_DEAD"/>
    <property type="match status" value="1"/>
</dbReference>
<dbReference type="SMART" id="SM01178">
    <property type="entry name" value="DUF4217"/>
    <property type="match status" value="1"/>
</dbReference>
<evidence type="ECO:0000256" key="11">
    <source>
        <dbReference type="RuleBase" id="RU365068"/>
    </source>
</evidence>
<evidence type="ECO:0000256" key="1">
    <source>
        <dbReference type="ARBA" id="ARBA00004604"/>
    </source>
</evidence>
<comment type="domain">
    <text evidence="11">The Q motif is unique to and characteristic of the DEAD box family of RNA helicases and controls ATP binding and hydrolysis.</text>
</comment>
<feature type="region of interest" description="Disordered" evidence="12">
    <location>
        <begin position="24"/>
        <end position="142"/>
    </location>
</feature>
<dbReference type="PROSITE" id="PS51192">
    <property type="entry name" value="HELICASE_ATP_BIND_1"/>
    <property type="match status" value="1"/>
</dbReference>
<feature type="region of interest" description="Disordered" evidence="12">
    <location>
        <begin position="733"/>
        <end position="781"/>
    </location>
</feature>
<evidence type="ECO:0000256" key="12">
    <source>
        <dbReference type="SAM" id="MobiDB-lite"/>
    </source>
</evidence>
<keyword evidence="5 11" id="KW-0378">Hydrolase</keyword>
<dbReference type="SUPFAM" id="SSF52540">
    <property type="entry name" value="P-loop containing nucleoside triphosphate hydrolases"/>
    <property type="match status" value="2"/>
</dbReference>
<comment type="subcellular location">
    <subcellularLocation>
        <location evidence="1">Nucleus</location>
        <location evidence="1">Nucleolus</location>
    </subcellularLocation>
</comment>
<feature type="short sequence motif" description="Q motif" evidence="10">
    <location>
        <begin position="145"/>
        <end position="173"/>
    </location>
</feature>
<protein>
    <recommendedName>
        <fullName evidence="11">ATP-dependent RNA helicase</fullName>
        <ecNumber evidence="11">3.6.4.13</ecNumber>
    </recommendedName>
</protein>
<feature type="compositionally biased region" description="Low complexity" evidence="12">
    <location>
        <begin position="84"/>
        <end position="95"/>
    </location>
</feature>
<evidence type="ECO:0000313" key="17">
    <source>
        <dbReference type="Proteomes" id="UP000034841"/>
    </source>
</evidence>
<evidence type="ECO:0000256" key="9">
    <source>
        <dbReference type="ARBA" id="ARBA00023242"/>
    </source>
</evidence>
<comment type="caution">
    <text evidence="16">The sequence shown here is derived from an EMBL/GenBank/DDBJ whole genome shotgun (WGS) entry which is preliminary data.</text>
</comment>
<feature type="compositionally biased region" description="Gly residues" evidence="12">
    <location>
        <begin position="765"/>
        <end position="775"/>
    </location>
</feature>
<keyword evidence="9" id="KW-0539">Nucleus</keyword>
<evidence type="ECO:0000259" key="15">
    <source>
        <dbReference type="PROSITE" id="PS51195"/>
    </source>
</evidence>
<evidence type="ECO:0000256" key="4">
    <source>
        <dbReference type="ARBA" id="ARBA00022741"/>
    </source>
</evidence>
<keyword evidence="3" id="KW-0698">rRNA processing</keyword>
<dbReference type="EMBL" id="LBBL01000362">
    <property type="protein sequence ID" value="KKF92633.1"/>
    <property type="molecule type" value="Genomic_DNA"/>
</dbReference>
<feature type="compositionally biased region" description="Basic and acidic residues" evidence="12">
    <location>
        <begin position="384"/>
        <end position="415"/>
    </location>
</feature>
<dbReference type="GO" id="GO:0005730">
    <property type="term" value="C:nucleolus"/>
    <property type="evidence" value="ECO:0007669"/>
    <property type="project" value="UniProtKB-SubCell"/>
</dbReference>
<comment type="similarity">
    <text evidence="11">Belongs to the DEAD box helicase family.</text>
</comment>
<keyword evidence="7 11" id="KW-0067">ATP-binding</keyword>
<dbReference type="SMART" id="SM00487">
    <property type="entry name" value="DEXDc"/>
    <property type="match status" value="1"/>
</dbReference>
<evidence type="ECO:0000313" key="16">
    <source>
        <dbReference type="EMBL" id="KKF92633.1"/>
    </source>
</evidence>
<evidence type="ECO:0000259" key="14">
    <source>
        <dbReference type="PROSITE" id="PS51194"/>
    </source>
</evidence>
<dbReference type="InterPro" id="IPR001650">
    <property type="entry name" value="Helicase_C-like"/>
</dbReference>
<dbReference type="Proteomes" id="UP000034841">
    <property type="component" value="Unassembled WGS sequence"/>
</dbReference>
<dbReference type="EC" id="3.6.4.13" evidence="11"/>
<dbReference type="GO" id="GO:0000464">
    <property type="term" value="P:endonucleolytic cleavage in ITS1 upstream of 5.8S rRNA from tricistronic rRNA transcript (SSU-rRNA, 5.8S rRNA, LSU-rRNA)"/>
    <property type="evidence" value="ECO:0007669"/>
    <property type="project" value="EnsemblFungi"/>
</dbReference>
<evidence type="ECO:0000256" key="5">
    <source>
        <dbReference type="ARBA" id="ARBA00022801"/>
    </source>
</evidence>
<keyword evidence="17" id="KW-1185">Reference proteome</keyword>
<dbReference type="SMART" id="SM00490">
    <property type="entry name" value="HELICc"/>
    <property type="match status" value="1"/>
</dbReference>
<feature type="compositionally biased region" description="Polar residues" evidence="12">
    <location>
        <begin position="107"/>
        <end position="118"/>
    </location>
</feature>
<dbReference type="Pfam" id="PF00271">
    <property type="entry name" value="Helicase_C"/>
    <property type="match status" value="1"/>
</dbReference>
<dbReference type="PANTHER" id="PTHR24031">
    <property type="entry name" value="RNA HELICASE"/>
    <property type="match status" value="1"/>
</dbReference>
<feature type="domain" description="Helicase C-terminal" evidence="14">
    <location>
        <begin position="436"/>
        <end position="650"/>
    </location>
</feature>
<dbReference type="PROSITE" id="PS51195">
    <property type="entry name" value="Q_MOTIF"/>
    <property type="match status" value="1"/>
</dbReference>
<gene>
    <name evidence="16" type="primary">DBP7</name>
    <name evidence="16" type="ORF">CFO_g5012</name>
</gene>
<dbReference type="PROSITE" id="PS51194">
    <property type="entry name" value="HELICASE_CTER"/>
    <property type="match status" value="1"/>
</dbReference>
<dbReference type="GO" id="GO:0003724">
    <property type="term" value="F:RNA helicase activity"/>
    <property type="evidence" value="ECO:0007669"/>
    <property type="project" value="UniProtKB-EC"/>
</dbReference>
<feature type="compositionally biased region" description="Basic and acidic residues" evidence="12">
    <location>
        <begin position="27"/>
        <end position="72"/>
    </location>
</feature>
<evidence type="ECO:0000256" key="3">
    <source>
        <dbReference type="ARBA" id="ARBA00022552"/>
    </source>
</evidence>
<feature type="domain" description="Helicase ATP-binding" evidence="13">
    <location>
        <begin position="177"/>
        <end position="375"/>
    </location>
</feature>
<dbReference type="OrthoDB" id="422663at2759"/>
<sequence>MADDGILVNFEIGDLPVKQNVKFQGGRWRDRMRAQKSARREADGTVSSHDEPAKRKEPSRRPSDDSDDDSRPSKKQRPNQPKLGSNNSNNNASGGPSKRPVGPGKHVTSSLFSSNPQHVTDMDQERAADSTPAEPTNAPLTGPAASFAALGLSDRVVRELAKMELSHPTAIQKKTIPLMVNTEDDAFIQAQTGSGKTLAYLLPMVHRVLALSKQSKIQRDSGIFAIVLTPTRELAKQTHAVLQQLLKSLPWLVASAITGGESKKAEKARIRKGINFLVATPGRLSDHLTNTQVLKLSTVRWLILDEGDRLMDMGFEEDVKKIVTMLRKAEVATKSYDGMPLEILPKRRVTVLCSATLKMTVQRLGEMSLDDAVHIAVTKEDLDEEKKDAEKDKADDSKDGKETTSLHETETKEPDATEASTNHLVVGGKAYSAPAQLKQTYLIVPAKLRLVTLLSYLKFMFARRDTVMKAILFISCADSVDFHYDILRKPKPAFAPTIPPEAGGSKTPDTVSEASYITSAANPRVLVHKLHGSLPQSVRTATLDSFSKCKEPGLLVTTDVAARGLDIPDVDHVIELDPAFSVEDHIHRIGRTARAGRAGKATLFLMPGSEEGYVELLKAGSAPMPLLYDSVLKNAMGLPWELPTETHARMEDKSFTRQAENLQLHLEQRLLDPNNKEQLELGRNAFRSHVRAYATHVKEERVFFDISNLHLGHMAKSFGLRDAPSGIGKNIERKASKAAKAANKRTSGSGSGSRTSTANGARSTSGGGTGTGSNAGAGDDDAEAMLAARRMLRKKSMMMMNTASEFNIG</sequence>
<evidence type="ECO:0000256" key="7">
    <source>
        <dbReference type="ARBA" id="ARBA00022840"/>
    </source>
</evidence>
<comment type="function">
    <text evidence="11">RNA helicase.</text>
</comment>
<dbReference type="CDD" id="cd17949">
    <property type="entry name" value="DEADc_DDX31"/>
    <property type="match status" value="1"/>
</dbReference>